<dbReference type="SUPFAM" id="SSF52540">
    <property type="entry name" value="P-loop containing nucleoside triphosphate hydrolases"/>
    <property type="match status" value="1"/>
</dbReference>
<evidence type="ECO:0000259" key="12">
    <source>
        <dbReference type="PROSITE" id="PS50893"/>
    </source>
</evidence>
<dbReference type="RefSeq" id="WP_106248905.1">
    <property type="nucleotide sequence ID" value="NZ_PVZC01000006.1"/>
</dbReference>
<dbReference type="AlphaFoldDB" id="A0A2T0Q014"/>
<evidence type="ECO:0000256" key="1">
    <source>
        <dbReference type="ARBA" id="ARBA00004429"/>
    </source>
</evidence>
<keyword evidence="3" id="KW-1003">Cell membrane</keyword>
<dbReference type="SUPFAM" id="SSF90123">
    <property type="entry name" value="ABC transporter transmembrane region"/>
    <property type="match status" value="1"/>
</dbReference>
<reference evidence="14 15" key="1">
    <citation type="submission" date="2018-03" db="EMBL/GenBank/DDBJ databases">
        <title>Genomic Encyclopedia of Archaeal and Bacterial Type Strains, Phase II (KMG-II): from individual species to whole genera.</title>
        <authorList>
            <person name="Goeker M."/>
        </authorList>
    </citation>
    <scope>NUCLEOTIDE SEQUENCE [LARGE SCALE GENOMIC DNA]</scope>
    <source>
        <strain evidence="14 15">DSM 45601</strain>
    </source>
</reference>
<dbReference type="InterPro" id="IPR039421">
    <property type="entry name" value="Type_1_exporter"/>
</dbReference>
<dbReference type="PROSITE" id="PS50929">
    <property type="entry name" value="ABC_TM1F"/>
    <property type="match status" value="1"/>
</dbReference>
<proteinExistence type="inferred from homology"/>
<comment type="caution">
    <text evidence="14">The sequence shown here is derived from an EMBL/GenBank/DDBJ whole genome shotgun (WGS) entry which is preliminary data.</text>
</comment>
<dbReference type="PANTHER" id="PTHR24221">
    <property type="entry name" value="ATP-BINDING CASSETTE SUB-FAMILY B"/>
    <property type="match status" value="1"/>
</dbReference>
<feature type="transmembrane region" description="Helical" evidence="11">
    <location>
        <begin position="36"/>
        <end position="54"/>
    </location>
</feature>
<dbReference type="GO" id="GO:0140359">
    <property type="term" value="F:ABC-type transporter activity"/>
    <property type="evidence" value="ECO:0007669"/>
    <property type="project" value="InterPro"/>
</dbReference>
<dbReference type="GO" id="GO:0005524">
    <property type="term" value="F:ATP binding"/>
    <property type="evidence" value="ECO:0007669"/>
    <property type="project" value="UniProtKB-KW"/>
</dbReference>
<gene>
    <name evidence="14" type="ORF">CLV72_106166</name>
</gene>
<evidence type="ECO:0000256" key="7">
    <source>
        <dbReference type="ARBA" id="ARBA00022840"/>
    </source>
</evidence>
<dbReference type="PANTHER" id="PTHR24221:SF468">
    <property type="entry name" value="ABC TRANSPORTER"/>
    <property type="match status" value="1"/>
</dbReference>
<dbReference type="CDD" id="cd18564">
    <property type="entry name" value="ABC_6TM_exporter_like"/>
    <property type="match status" value="1"/>
</dbReference>
<dbReference type="FunFam" id="3.40.50.300:FF:000221">
    <property type="entry name" value="Multidrug ABC transporter ATP-binding protein"/>
    <property type="match status" value="1"/>
</dbReference>
<protein>
    <submittedName>
        <fullName evidence="14">ATP-binding cassette subfamily B protein</fullName>
    </submittedName>
</protein>
<dbReference type="InterPro" id="IPR036640">
    <property type="entry name" value="ABC1_TM_sf"/>
</dbReference>
<evidence type="ECO:0000256" key="4">
    <source>
        <dbReference type="ARBA" id="ARBA00022519"/>
    </source>
</evidence>
<feature type="transmembrane region" description="Helical" evidence="11">
    <location>
        <begin position="80"/>
        <end position="109"/>
    </location>
</feature>
<dbReference type="InterPro" id="IPR027417">
    <property type="entry name" value="P-loop_NTPase"/>
</dbReference>
<evidence type="ECO:0000256" key="11">
    <source>
        <dbReference type="SAM" id="Phobius"/>
    </source>
</evidence>
<keyword evidence="8 11" id="KW-1133">Transmembrane helix</keyword>
<dbReference type="GO" id="GO:0034040">
    <property type="term" value="F:ATPase-coupled lipid transmembrane transporter activity"/>
    <property type="evidence" value="ECO:0007669"/>
    <property type="project" value="TreeGrafter"/>
</dbReference>
<keyword evidence="7 14" id="KW-0067">ATP-binding</keyword>
<dbReference type="InterPro" id="IPR017871">
    <property type="entry name" value="ABC_transporter-like_CS"/>
</dbReference>
<dbReference type="Gene3D" id="1.20.1560.10">
    <property type="entry name" value="ABC transporter type 1, transmembrane domain"/>
    <property type="match status" value="1"/>
</dbReference>
<dbReference type="InterPro" id="IPR003593">
    <property type="entry name" value="AAA+_ATPase"/>
</dbReference>
<evidence type="ECO:0000256" key="2">
    <source>
        <dbReference type="ARBA" id="ARBA00022448"/>
    </source>
</evidence>
<feature type="transmembrane region" description="Helical" evidence="11">
    <location>
        <begin position="274"/>
        <end position="292"/>
    </location>
</feature>
<dbReference type="EMBL" id="PVZC01000006">
    <property type="protein sequence ID" value="PRX97130.1"/>
    <property type="molecule type" value="Genomic_DNA"/>
</dbReference>
<feature type="transmembrane region" description="Helical" evidence="11">
    <location>
        <begin position="155"/>
        <end position="176"/>
    </location>
</feature>
<keyword evidence="9 11" id="KW-0472">Membrane</keyword>
<feature type="domain" description="ABC transmembrane type-1" evidence="13">
    <location>
        <begin position="40"/>
        <end position="327"/>
    </location>
</feature>
<keyword evidence="4" id="KW-0997">Cell inner membrane</keyword>
<evidence type="ECO:0000313" key="15">
    <source>
        <dbReference type="Proteomes" id="UP000237846"/>
    </source>
</evidence>
<dbReference type="InterPro" id="IPR003439">
    <property type="entry name" value="ABC_transporter-like_ATP-bd"/>
</dbReference>
<dbReference type="GO" id="GO:0016887">
    <property type="term" value="F:ATP hydrolysis activity"/>
    <property type="evidence" value="ECO:0007669"/>
    <property type="project" value="InterPro"/>
</dbReference>
<dbReference type="InterPro" id="IPR011527">
    <property type="entry name" value="ABC1_TM_dom"/>
</dbReference>
<comment type="similarity">
    <text evidence="10">Belongs to the ABC transporter superfamily. Siderophore-Fe(3+) uptake transporter (SIUT) (TC 3.A.1.21) family.</text>
</comment>
<dbReference type="Gene3D" id="3.40.50.300">
    <property type="entry name" value="P-loop containing nucleotide triphosphate hydrolases"/>
    <property type="match status" value="1"/>
</dbReference>
<dbReference type="Pfam" id="PF00005">
    <property type="entry name" value="ABC_tran"/>
    <property type="match status" value="1"/>
</dbReference>
<evidence type="ECO:0000313" key="14">
    <source>
        <dbReference type="EMBL" id="PRX97130.1"/>
    </source>
</evidence>
<dbReference type="Proteomes" id="UP000237846">
    <property type="component" value="Unassembled WGS sequence"/>
</dbReference>
<keyword evidence="15" id="KW-1185">Reference proteome</keyword>
<dbReference type="GO" id="GO:0005886">
    <property type="term" value="C:plasma membrane"/>
    <property type="evidence" value="ECO:0007669"/>
    <property type="project" value="UniProtKB-SubCell"/>
</dbReference>
<evidence type="ECO:0000259" key="13">
    <source>
        <dbReference type="PROSITE" id="PS50929"/>
    </source>
</evidence>
<dbReference type="PROSITE" id="PS00211">
    <property type="entry name" value="ABC_TRANSPORTER_1"/>
    <property type="match status" value="1"/>
</dbReference>
<name>A0A2T0Q014_9ACTN</name>
<dbReference type="OrthoDB" id="9806127at2"/>
<dbReference type="SMART" id="SM00382">
    <property type="entry name" value="AAA"/>
    <property type="match status" value="1"/>
</dbReference>
<evidence type="ECO:0000256" key="5">
    <source>
        <dbReference type="ARBA" id="ARBA00022692"/>
    </source>
</evidence>
<comment type="subcellular location">
    <subcellularLocation>
        <location evidence="1">Cell inner membrane</location>
        <topology evidence="1">Multi-pass membrane protein</topology>
    </subcellularLocation>
</comment>
<evidence type="ECO:0000256" key="3">
    <source>
        <dbReference type="ARBA" id="ARBA00022475"/>
    </source>
</evidence>
<evidence type="ECO:0000256" key="10">
    <source>
        <dbReference type="ARBA" id="ARBA00023455"/>
    </source>
</evidence>
<feature type="transmembrane region" description="Helical" evidence="11">
    <location>
        <begin position="182"/>
        <end position="199"/>
    </location>
</feature>
<keyword evidence="2" id="KW-0813">Transport</keyword>
<accession>A0A2T0Q014</accession>
<evidence type="ECO:0000256" key="8">
    <source>
        <dbReference type="ARBA" id="ARBA00022989"/>
    </source>
</evidence>
<dbReference type="Pfam" id="PF00664">
    <property type="entry name" value="ABC_membrane"/>
    <property type="match status" value="1"/>
</dbReference>
<evidence type="ECO:0000256" key="6">
    <source>
        <dbReference type="ARBA" id="ARBA00022741"/>
    </source>
</evidence>
<organism evidence="14 15">
    <name type="scientific">Allonocardiopsis opalescens</name>
    <dbReference type="NCBI Taxonomy" id="1144618"/>
    <lineage>
        <taxon>Bacteria</taxon>
        <taxon>Bacillati</taxon>
        <taxon>Actinomycetota</taxon>
        <taxon>Actinomycetes</taxon>
        <taxon>Streptosporangiales</taxon>
        <taxon>Allonocardiopsis</taxon>
    </lineage>
</organism>
<evidence type="ECO:0000256" key="9">
    <source>
        <dbReference type="ARBA" id="ARBA00023136"/>
    </source>
</evidence>
<feature type="domain" description="ABC transporter" evidence="12">
    <location>
        <begin position="361"/>
        <end position="595"/>
    </location>
</feature>
<sequence>MAKKSGASAPEQLREALPGLRRTLGYLRPHMRDQRLLIGGGFVALFAEVAFRLLEPWPLKFVIDTVVAPAAAGQPGVVRVLLLCAGALIAVAALRALSAYLMTVAFALVGNRVMTRVRAQLFGHLNRLSLRYHRGSRLGDLISRLTGDVGRLQEVAVTAALPLVGNVVTLVGMSVVMLVLDWRLAVFTFVAFPVFIWFGSRDSRRINTAARRQRKREGELAGSAAESLGAITVVQAYGLEPLLQRRFDASNDQTLTEGVRTTRLSAGLERRTDLLVGVATAVVILAGGYAALLGQLTPGELVVFVSYLKGAFKPMRDMAKYTGRIAKAAASGERIVDVLRTEPDITDRPGATPAMPWQGDIRFENVSAGHTEDRLALRDVNVHIPARARVGIVGPSGSGKSTLAALLPRLIDPAHGRVVVDGRDVRDLTLDSVRSQIAIVLQESVLFATSVRDNIRSGRPGATDEEVEWAARAANAHDFILRLPEGYDTVLGERGATLSGGQRQRIAIARAIVRQASIVVLDEATTGLDPTTEREVTAALAELTRDRTTLVISHDLDAVADCDMVLSVYGGRVRTLTPAELAEATATTAVITRGGLHAHRS</sequence>
<keyword evidence="5 11" id="KW-0812">Transmembrane</keyword>
<keyword evidence="6" id="KW-0547">Nucleotide-binding</keyword>
<dbReference type="PROSITE" id="PS50893">
    <property type="entry name" value="ABC_TRANSPORTER_2"/>
    <property type="match status" value="1"/>
</dbReference>